<keyword evidence="4" id="KW-1185">Reference proteome</keyword>
<evidence type="ECO:0000313" key="4">
    <source>
        <dbReference type="Proteomes" id="UP001497453"/>
    </source>
</evidence>
<sequence>MSLPVCGMALTSLRELWSAVPYIHTLDETLTLSWIGGFAITLWLLMPFFTLQGNATVPTEQPTPNPPESLTKKERKQRLKADAVAKTAVTNEPPKPKDTHKPTESAKSHAWRVMILPIIPLLITFGKPPTLPKPLPEPFTHPTAPLRVLSSVRSIYSGVILVGEVLPPTPEAIETGNVREPHSIRYLRAGHSLLGGVWIGNRVYRRDGQRPLAVDRDGTPLGDSIYGTFNLQEAVRLVDMPEVSTPKNALIIGLGAGISASAFMHHNVSTTIVEIDPAVYEAAEHFFALPKPQEGHLFLEDAREWVHRRRNQLKNPEASSDTATKSDSLPLFDYVVHDCFSGGGLPGHIFTIQFWEDLKAIISPSGVVAVNFAGKMGSSSSRAIVTTLKKAFGQCRAFHDSMEPLTEEQLRTEFVNWVFFCTHSSKPLRFRPPKEEDYLTSYLRERVLSTLPEHEVAFDMIMGDTNVVDESKYVLTDSNNPLIGWQQVDALHHWVLMRQVLPDVFWETY</sequence>
<evidence type="ECO:0000256" key="2">
    <source>
        <dbReference type="SAM" id="MobiDB-lite"/>
    </source>
</evidence>
<feature type="compositionally biased region" description="Basic and acidic residues" evidence="2">
    <location>
        <begin position="94"/>
        <end position="106"/>
    </location>
</feature>
<dbReference type="Gene3D" id="3.40.50.150">
    <property type="entry name" value="Vaccinia Virus protein VP39"/>
    <property type="match status" value="1"/>
</dbReference>
<keyword evidence="1" id="KW-0620">Polyamine biosynthesis</keyword>
<organism evidence="3 4">
    <name type="scientific">Somion occarium</name>
    <dbReference type="NCBI Taxonomy" id="3059160"/>
    <lineage>
        <taxon>Eukaryota</taxon>
        <taxon>Fungi</taxon>
        <taxon>Dikarya</taxon>
        <taxon>Basidiomycota</taxon>
        <taxon>Agaricomycotina</taxon>
        <taxon>Agaricomycetes</taxon>
        <taxon>Polyporales</taxon>
        <taxon>Cerrenaceae</taxon>
        <taxon>Somion</taxon>
    </lineage>
</organism>
<name>A0ABP1CZZ7_9APHY</name>
<dbReference type="Pfam" id="PF01564">
    <property type="entry name" value="Spermine_synth"/>
    <property type="match status" value="1"/>
</dbReference>
<evidence type="ECO:0000313" key="3">
    <source>
        <dbReference type="EMBL" id="CAL1701231.1"/>
    </source>
</evidence>
<dbReference type="InterPro" id="IPR029063">
    <property type="entry name" value="SAM-dependent_MTases_sf"/>
</dbReference>
<reference evidence="4" key="1">
    <citation type="submission" date="2024-04" db="EMBL/GenBank/DDBJ databases">
        <authorList>
            <person name="Shaw F."/>
            <person name="Minotto A."/>
        </authorList>
    </citation>
    <scope>NUCLEOTIDE SEQUENCE [LARGE SCALE GENOMIC DNA]</scope>
</reference>
<evidence type="ECO:0000256" key="1">
    <source>
        <dbReference type="ARBA" id="ARBA00023115"/>
    </source>
</evidence>
<accession>A0ABP1CZZ7</accession>
<feature type="region of interest" description="Disordered" evidence="2">
    <location>
        <begin position="56"/>
        <end position="106"/>
    </location>
</feature>
<dbReference type="EMBL" id="OZ037945">
    <property type="protein sequence ID" value="CAL1701231.1"/>
    <property type="molecule type" value="Genomic_DNA"/>
</dbReference>
<dbReference type="PANTHER" id="PTHR43317:SF1">
    <property type="entry name" value="THERMOSPERMINE SYNTHASE ACAULIS5"/>
    <property type="match status" value="1"/>
</dbReference>
<proteinExistence type="predicted"/>
<evidence type="ECO:0008006" key="5">
    <source>
        <dbReference type="Google" id="ProtNLM"/>
    </source>
</evidence>
<protein>
    <recommendedName>
        <fullName evidence="5">Spermidine synthase</fullName>
    </recommendedName>
</protein>
<dbReference type="Proteomes" id="UP001497453">
    <property type="component" value="Chromosome 2"/>
</dbReference>
<gene>
    <name evidence="3" type="ORF">GFSPODELE1_LOCUS3491</name>
</gene>
<dbReference type="SUPFAM" id="SSF53335">
    <property type="entry name" value="S-adenosyl-L-methionine-dependent methyltransferases"/>
    <property type="match status" value="1"/>
</dbReference>
<dbReference type="PANTHER" id="PTHR43317">
    <property type="entry name" value="THERMOSPERMINE SYNTHASE ACAULIS5"/>
    <property type="match status" value="1"/>
</dbReference>